<evidence type="ECO:0008006" key="3">
    <source>
        <dbReference type="Google" id="ProtNLM"/>
    </source>
</evidence>
<reference evidence="1 2" key="1">
    <citation type="submission" date="2020-08" db="EMBL/GenBank/DDBJ databases">
        <title>Functional genomics of gut bacteria from endangered species of beetles.</title>
        <authorList>
            <person name="Carlos-Shanley C."/>
        </authorList>
    </citation>
    <scope>NUCLEOTIDE SEQUENCE [LARGE SCALE GENOMIC DNA]</scope>
    <source>
        <strain evidence="1 2">S00198</strain>
    </source>
</reference>
<dbReference type="InterPro" id="IPR011989">
    <property type="entry name" value="ARM-like"/>
</dbReference>
<evidence type="ECO:0000313" key="2">
    <source>
        <dbReference type="Proteomes" id="UP000575083"/>
    </source>
</evidence>
<organism evidence="1 2">
    <name type="scientific">Acidovorax soli</name>
    <dbReference type="NCBI Taxonomy" id="592050"/>
    <lineage>
        <taxon>Bacteria</taxon>
        <taxon>Pseudomonadati</taxon>
        <taxon>Pseudomonadota</taxon>
        <taxon>Betaproteobacteria</taxon>
        <taxon>Burkholderiales</taxon>
        <taxon>Comamonadaceae</taxon>
        <taxon>Acidovorax</taxon>
    </lineage>
</organism>
<protein>
    <recommendedName>
        <fullName evidence="3">Leucine rich repeat variant</fullName>
    </recommendedName>
</protein>
<comment type="caution">
    <text evidence="1">The sequence shown here is derived from an EMBL/GenBank/DDBJ whole genome shotgun (WGS) entry which is preliminary data.</text>
</comment>
<proteinExistence type="predicted"/>
<name>A0A7X0PBW2_9BURK</name>
<dbReference type="Proteomes" id="UP000575083">
    <property type="component" value="Unassembled WGS sequence"/>
</dbReference>
<evidence type="ECO:0000313" key="1">
    <source>
        <dbReference type="EMBL" id="MBB6559068.1"/>
    </source>
</evidence>
<keyword evidence="2" id="KW-1185">Reference proteome</keyword>
<sequence length="513" mass="56779">MPKTTDAPPSPEELAELEALFKGMDAHFSESGERRRFMQSASGLNESDQVLLQSVLAGKLAHDAALAGAAAAHSPLRMVNALLELETKIRRSKDKVLLDFIFALLQSGRVAEGLNRTWFFAWELSLVLNKNLTPEQVRFIWHSRKDRYAKELVPTSARVLIKHPQCPLDVLEVLLPVDDPMLRKSIAMHPNASAEIARFFLNSQRKPERLNLALSRHATSEALLSLLRDKHDEVSRAARKNLAQRFPALQVTDGAIQAAIEKNIAKPYVKPAVPKPVFNPWEAARAGHAAVLALDSTQRKRVVTATDDPELSRLLAADRSTAVRREVAKRGSVDLDVLKVLAQDPDAETSDLALNRILRRTPDIPIEDVLGAEALDAAYREIAQLVARNSQGEDYEESLSPPQQRDFARLRLVVEHTNNPLIQLMIVKGLEVIPPVGSARWYLLGSLSRSWNLSEAASRKILVDLKFGGFIPIQHCHSPAVLRELLVPGAVASHNLSTVQERLAELVARGLDA</sequence>
<dbReference type="AlphaFoldDB" id="A0A7X0PBW2"/>
<dbReference type="Gene3D" id="1.25.10.10">
    <property type="entry name" value="Leucine-rich Repeat Variant"/>
    <property type="match status" value="1"/>
</dbReference>
<gene>
    <name evidence="1" type="ORF">HNP48_001732</name>
</gene>
<accession>A0A7X0PBW2</accession>
<dbReference type="RefSeq" id="WP_184856457.1">
    <property type="nucleotide sequence ID" value="NZ_JACHLK010000002.1"/>
</dbReference>
<dbReference type="EMBL" id="JACHLK010000002">
    <property type="protein sequence ID" value="MBB6559068.1"/>
    <property type="molecule type" value="Genomic_DNA"/>
</dbReference>